<dbReference type="Proteomes" id="UP000603865">
    <property type="component" value="Unassembled WGS sequence"/>
</dbReference>
<evidence type="ECO:0000313" key="2">
    <source>
        <dbReference type="EMBL" id="GGQ92756.1"/>
    </source>
</evidence>
<keyword evidence="3" id="KW-1185">Reference proteome</keyword>
<dbReference type="PROSITE" id="PS50234">
    <property type="entry name" value="VWFA"/>
    <property type="match status" value="1"/>
</dbReference>
<dbReference type="CDD" id="cd00198">
    <property type="entry name" value="vWFA"/>
    <property type="match status" value="1"/>
</dbReference>
<dbReference type="PANTHER" id="PTHR10579:SF43">
    <property type="entry name" value="ZINC FINGER (C3HC4-TYPE RING FINGER) FAMILY PROTEIN"/>
    <property type="match status" value="1"/>
</dbReference>
<protein>
    <submittedName>
        <fullName evidence="2">VWA domain-containing protein</fullName>
    </submittedName>
</protein>
<accession>A0A918BVH6</accession>
<evidence type="ECO:0000313" key="3">
    <source>
        <dbReference type="Proteomes" id="UP000603865"/>
    </source>
</evidence>
<dbReference type="Gene3D" id="3.40.50.410">
    <property type="entry name" value="von Willebrand factor, type A domain"/>
    <property type="match status" value="1"/>
</dbReference>
<proteinExistence type="predicted"/>
<dbReference type="Pfam" id="PF13531">
    <property type="entry name" value="SBP_bac_11"/>
    <property type="match status" value="1"/>
</dbReference>
<dbReference type="InterPro" id="IPR051266">
    <property type="entry name" value="CLCR"/>
</dbReference>
<dbReference type="PANTHER" id="PTHR10579">
    <property type="entry name" value="CALCIUM-ACTIVATED CHLORIDE CHANNEL REGULATOR"/>
    <property type="match status" value="1"/>
</dbReference>
<dbReference type="InterPro" id="IPR036465">
    <property type="entry name" value="vWFA_dom_sf"/>
</dbReference>
<reference evidence="2" key="2">
    <citation type="submission" date="2020-09" db="EMBL/GenBank/DDBJ databases">
        <authorList>
            <person name="Sun Q."/>
            <person name="Ohkuma M."/>
        </authorList>
    </citation>
    <scope>NUCLEOTIDE SEQUENCE</scope>
    <source>
        <strain evidence="2">JCM 31311</strain>
    </source>
</reference>
<dbReference type="PROSITE" id="PS51257">
    <property type="entry name" value="PROKAR_LIPOPROTEIN"/>
    <property type="match status" value="1"/>
</dbReference>
<sequence>MKLNAGAGLLLPLLLAACTPKDVPTLTLMGGSELTDLKPILDDVAKTAGVKLAIQYTGTLDGTEQLLSGAKPDLVWFASARYLQLQPGMQGRVVSSEKIMLSPVLLGVKTSDAKKWGWVGKPPSWKEIAARAASGELNYGMANPAASNSGLSALIGVAAAISGKGDAITAADVTSGELKGFFRGQALTAGSSGWLSDAYVQDQARLNGLINYESVLLSMNAGGKLQEPLTLIYPADGLITADYPLLLLNRERQPEYQKLVDALKSPAIQQRIMDETRRRPVNTAVKLSSQFPSSLNIELPYPGSASAINAILSAFLQDTRRPASTIFVLDTSGSMGGDRMDGLKTALLGLSGADTTLTGQFSGFAARERVTIIPFSSGVEVPRTTDIGTAAQKAAALASLRGQIDALDANGGTNIYGALEAAYRAAQLQADSGRYTSIVLMTDGERNQGPSPEQFRQFFAGLPAAAKSVKTFTILFGDGNKQEMNDIATLTGGRSFDGTRDLQAAFKQIRGYQ</sequence>
<dbReference type="SUPFAM" id="SSF53300">
    <property type="entry name" value="vWA-like"/>
    <property type="match status" value="1"/>
</dbReference>
<dbReference type="SUPFAM" id="SSF53850">
    <property type="entry name" value="Periplasmic binding protein-like II"/>
    <property type="match status" value="1"/>
</dbReference>
<reference evidence="2" key="1">
    <citation type="journal article" date="2014" name="Int. J. Syst. Evol. Microbiol.">
        <title>Complete genome sequence of Corynebacterium casei LMG S-19264T (=DSM 44701T), isolated from a smear-ripened cheese.</title>
        <authorList>
            <consortium name="US DOE Joint Genome Institute (JGI-PGF)"/>
            <person name="Walter F."/>
            <person name="Albersmeier A."/>
            <person name="Kalinowski J."/>
            <person name="Ruckert C."/>
        </authorList>
    </citation>
    <scope>NUCLEOTIDE SEQUENCE</scope>
    <source>
        <strain evidence="2">JCM 31311</strain>
    </source>
</reference>
<dbReference type="Pfam" id="PF13519">
    <property type="entry name" value="VWA_2"/>
    <property type="match status" value="1"/>
</dbReference>
<gene>
    <name evidence="2" type="ORF">GCM10008957_00900</name>
</gene>
<dbReference type="EMBL" id="BMQL01000001">
    <property type="protein sequence ID" value="GGQ92756.1"/>
    <property type="molecule type" value="Genomic_DNA"/>
</dbReference>
<dbReference type="Gene3D" id="3.40.190.10">
    <property type="entry name" value="Periplasmic binding protein-like II"/>
    <property type="match status" value="2"/>
</dbReference>
<organism evidence="2 3">
    <name type="scientific">Deinococcus ruber</name>
    <dbReference type="NCBI Taxonomy" id="1848197"/>
    <lineage>
        <taxon>Bacteria</taxon>
        <taxon>Thermotogati</taxon>
        <taxon>Deinococcota</taxon>
        <taxon>Deinococci</taxon>
        <taxon>Deinococcales</taxon>
        <taxon>Deinococcaceae</taxon>
        <taxon>Deinococcus</taxon>
    </lineage>
</organism>
<feature type="domain" description="VWFA" evidence="1">
    <location>
        <begin position="324"/>
        <end position="513"/>
    </location>
</feature>
<dbReference type="SMART" id="SM00327">
    <property type="entry name" value="VWA"/>
    <property type="match status" value="1"/>
</dbReference>
<comment type="caution">
    <text evidence="2">The sequence shown here is derived from an EMBL/GenBank/DDBJ whole genome shotgun (WGS) entry which is preliminary data.</text>
</comment>
<dbReference type="InterPro" id="IPR002035">
    <property type="entry name" value="VWF_A"/>
</dbReference>
<evidence type="ECO:0000259" key="1">
    <source>
        <dbReference type="PROSITE" id="PS50234"/>
    </source>
</evidence>
<dbReference type="AlphaFoldDB" id="A0A918BVH6"/>
<dbReference type="RefSeq" id="WP_189087513.1">
    <property type="nucleotide sequence ID" value="NZ_BMQL01000001.1"/>
</dbReference>
<name>A0A918BVH6_9DEIO</name>